<evidence type="ECO:0000256" key="1">
    <source>
        <dbReference type="ARBA" id="ARBA00022603"/>
    </source>
</evidence>
<dbReference type="InterPro" id="IPR018117">
    <property type="entry name" value="C5_DNA_meth_AS"/>
</dbReference>
<proteinExistence type="inferred from homology"/>
<sequence>MGDRIGGRRKTLSGCNVTRLSFSRLAGYSASMTQPHPEVGVSRKAASGDSDLPPLRTIDLFAGCGGLTQGFVEALHEGRAVYRPVAAVELDPAAAATYAVNFSERFGAHIHQGDIAQWVNRPGGLPEADIVLGGPPCQGFSRLGNQDPDDERNQLWRHYLKVVSTVQPMVFVMENVDAFRKSPEFRNLFNETLAGGALSGYRIFDDLLNSADHGVPQRRFRTIAIGIRKDLLLPSESGAPNRIGEAPDMELQSRLIPGPVDGPQRTVWQAISDLVLRKMSPELPARRRVVNGQDVAGPFSMDELHLSRNGIKPISMARYRSIPEGGNRFDIPFELLSRCWKNHKTGSADVMGRLHRDRPSVTIRTEFFKPEKGRYLHPWLHRPITHLEAARLQGFPETFQWCGSRTQIARQIGNAVPVGLGRAIAEHLAPLLLAQRELHDTQAPRVPRVRKPRRRLTAAA</sequence>
<dbReference type="PANTHER" id="PTHR10629:SF52">
    <property type="entry name" value="DNA (CYTOSINE-5)-METHYLTRANSFERASE 1"/>
    <property type="match status" value="1"/>
</dbReference>
<gene>
    <name evidence="8" type="ORF">GCM10010310_13630</name>
</gene>
<dbReference type="NCBIfam" id="TIGR00675">
    <property type="entry name" value="dcm"/>
    <property type="match status" value="1"/>
</dbReference>
<evidence type="ECO:0000256" key="6">
    <source>
        <dbReference type="RuleBase" id="RU000416"/>
    </source>
</evidence>
<comment type="catalytic activity">
    <reaction evidence="7">
        <text>a 2'-deoxycytidine in DNA + S-adenosyl-L-methionine = a 5-methyl-2'-deoxycytidine in DNA + S-adenosyl-L-homocysteine + H(+)</text>
        <dbReference type="Rhea" id="RHEA:13681"/>
        <dbReference type="Rhea" id="RHEA-COMP:11369"/>
        <dbReference type="Rhea" id="RHEA-COMP:11370"/>
        <dbReference type="ChEBI" id="CHEBI:15378"/>
        <dbReference type="ChEBI" id="CHEBI:57856"/>
        <dbReference type="ChEBI" id="CHEBI:59789"/>
        <dbReference type="ChEBI" id="CHEBI:85452"/>
        <dbReference type="ChEBI" id="CHEBI:85454"/>
        <dbReference type="EC" id="2.1.1.37"/>
    </reaction>
</comment>
<dbReference type="InterPro" id="IPR050390">
    <property type="entry name" value="C5-Methyltransferase"/>
</dbReference>
<comment type="similarity">
    <text evidence="5 6">Belongs to the class I-like SAM-binding methyltransferase superfamily. C5-methyltransferase family.</text>
</comment>
<evidence type="ECO:0000313" key="8">
    <source>
        <dbReference type="EMBL" id="GAA2672891.1"/>
    </source>
</evidence>
<evidence type="ECO:0000256" key="4">
    <source>
        <dbReference type="ARBA" id="ARBA00022747"/>
    </source>
</evidence>
<keyword evidence="3 5" id="KW-0949">S-adenosyl-L-methionine</keyword>
<organism evidence="8 9">
    <name type="scientific">Streptomyces violaceolatus</name>
    <dbReference type="NCBI Taxonomy" id="67378"/>
    <lineage>
        <taxon>Bacteria</taxon>
        <taxon>Bacillati</taxon>
        <taxon>Actinomycetota</taxon>
        <taxon>Actinomycetes</taxon>
        <taxon>Kitasatosporales</taxon>
        <taxon>Streptomycetaceae</taxon>
        <taxon>Streptomyces</taxon>
        <taxon>Streptomyces violaceoruber group</taxon>
    </lineage>
</organism>
<keyword evidence="4" id="KW-0680">Restriction system</keyword>
<dbReference type="Pfam" id="PF00145">
    <property type="entry name" value="DNA_methylase"/>
    <property type="match status" value="1"/>
</dbReference>
<dbReference type="Gene3D" id="3.90.120.10">
    <property type="entry name" value="DNA Methylase, subunit A, domain 2"/>
    <property type="match status" value="1"/>
</dbReference>
<dbReference type="GO" id="GO:0032259">
    <property type="term" value="P:methylation"/>
    <property type="evidence" value="ECO:0007669"/>
    <property type="project" value="UniProtKB-KW"/>
</dbReference>
<dbReference type="InterPro" id="IPR031303">
    <property type="entry name" value="C5_meth_CS"/>
</dbReference>
<dbReference type="PRINTS" id="PR00105">
    <property type="entry name" value="C5METTRFRASE"/>
</dbReference>
<protein>
    <recommendedName>
        <fullName evidence="7">Cytosine-specific methyltransferase</fullName>
        <ecNumber evidence="7">2.1.1.37</ecNumber>
    </recommendedName>
</protein>
<dbReference type="EC" id="2.1.1.37" evidence="7"/>
<dbReference type="GO" id="GO:0008168">
    <property type="term" value="F:methyltransferase activity"/>
    <property type="evidence" value="ECO:0007669"/>
    <property type="project" value="UniProtKB-KW"/>
</dbReference>
<keyword evidence="2 5" id="KW-0808">Transferase</keyword>
<dbReference type="SUPFAM" id="SSF53335">
    <property type="entry name" value="S-adenosyl-L-methionine-dependent methyltransferases"/>
    <property type="match status" value="1"/>
</dbReference>
<dbReference type="Proteomes" id="UP001499989">
    <property type="component" value="Unassembled WGS sequence"/>
</dbReference>
<evidence type="ECO:0000256" key="2">
    <source>
        <dbReference type="ARBA" id="ARBA00022679"/>
    </source>
</evidence>
<dbReference type="EMBL" id="BAAASK010000002">
    <property type="protein sequence ID" value="GAA2672891.1"/>
    <property type="molecule type" value="Genomic_DNA"/>
</dbReference>
<reference evidence="8 9" key="1">
    <citation type="journal article" date="2019" name="Int. J. Syst. Evol. Microbiol.">
        <title>The Global Catalogue of Microorganisms (GCM) 10K type strain sequencing project: providing services to taxonomists for standard genome sequencing and annotation.</title>
        <authorList>
            <consortium name="The Broad Institute Genomics Platform"/>
            <consortium name="The Broad Institute Genome Sequencing Center for Infectious Disease"/>
            <person name="Wu L."/>
            <person name="Ma J."/>
        </authorList>
    </citation>
    <scope>NUCLEOTIDE SEQUENCE [LARGE SCALE GENOMIC DNA]</scope>
    <source>
        <strain evidence="8 9">JCM 4531</strain>
    </source>
</reference>
<dbReference type="InterPro" id="IPR001525">
    <property type="entry name" value="C5_MeTfrase"/>
</dbReference>
<dbReference type="PANTHER" id="PTHR10629">
    <property type="entry name" value="CYTOSINE-SPECIFIC METHYLTRANSFERASE"/>
    <property type="match status" value="1"/>
</dbReference>
<evidence type="ECO:0000313" key="9">
    <source>
        <dbReference type="Proteomes" id="UP001499989"/>
    </source>
</evidence>
<dbReference type="PROSITE" id="PS00094">
    <property type="entry name" value="C5_MTASE_1"/>
    <property type="match status" value="1"/>
</dbReference>
<accession>A0ABN3SBG0</accession>
<feature type="active site" evidence="5">
    <location>
        <position position="137"/>
    </location>
</feature>
<dbReference type="PROSITE" id="PS51679">
    <property type="entry name" value="SAM_MT_C5"/>
    <property type="match status" value="1"/>
</dbReference>
<evidence type="ECO:0000256" key="5">
    <source>
        <dbReference type="PROSITE-ProRule" id="PRU01016"/>
    </source>
</evidence>
<dbReference type="Gene3D" id="3.40.50.150">
    <property type="entry name" value="Vaccinia Virus protein VP39"/>
    <property type="match status" value="1"/>
</dbReference>
<dbReference type="PROSITE" id="PS00095">
    <property type="entry name" value="C5_MTASE_2"/>
    <property type="match status" value="1"/>
</dbReference>
<dbReference type="InterPro" id="IPR029063">
    <property type="entry name" value="SAM-dependent_MTases_sf"/>
</dbReference>
<evidence type="ECO:0000256" key="3">
    <source>
        <dbReference type="ARBA" id="ARBA00022691"/>
    </source>
</evidence>
<comment type="caution">
    <text evidence="8">The sequence shown here is derived from an EMBL/GenBank/DDBJ whole genome shotgun (WGS) entry which is preliminary data.</text>
</comment>
<keyword evidence="9" id="KW-1185">Reference proteome</keyword>
<keyword evidence="1 5" id="KW-0489">Methyltransferase</keyword>
<evidence type="ECO:0000256" key="7">
    <source>
        <dbReference type="RuleBase" id="RU000417"/>
    </source>
</evidence>
<name>A0ABN3SBG0_9ACTN</name>